<evidence type="ECO:0000313" key="10">
    <source>
        <dbReference type="Proteomes" id="UP000886842"/>
    </source>
</evidence>
<keyword evidence="2 7" id="KW-0813">Transport</keyword>
<feature type="transmembrane region" description="Helical" evidence="7">
    <location>
        <begin position="228"/>
        <end position="250"/>
    </location>
</feature>
<dbReference type="InterPro" id="IPR051393">
    <property type="entry name" value="ABC_transporter_permease"/>
</dbReference>
<proteinExistence type="inferred from homology"/>
<keyword evidence="3" id="KW-1003">Cell membrane</keyword>
<dbReference type="InterPro" id="IPR000515">
    <property type="entry name" value="MetI-like"/>
</dbReference>
<dbReference type="PANTHER" id="PTHR30193:SF41">
    <property type="entry name" value="DIACETYLCHITOBIOSE UPTAKE SYSTEM PERMEASE PROTEIN NGCF"/>
    <property type="match status" value="1"/>
</dbReference>
<comment type="subcellular location">
    <subcellularLocation>
        <location evidence="1 7">Cell membrane</location>
        <topology evidence="1 7">Multi-pass membrane protein</topology>
    </subcellularLocation>
</comment>
<dbReference type="Pfam" id="PF00528">
    <property type="entry name" value="BPD_transp_1"/>
    <property type="match status" value="1"/>
</dbReference>
<dbReference type="PANTHER" id="PTHR30193">
    <property type="entry name" value="ABC TRANSPORTER PERMEASE PROTEIN"/>
    <property type="match status" value="1"/>
</dbReference>
<reference evidence="9" key="1">
    <citation type="submission" date="2020-10" db="EMBL/GenBank/DDBJ databases">
        <authorList>
            <person name="Gilroy R."/>
        </authorList>
    </citation>
    <scope>NUCLEOTIDE SEQUENCE</scope>
    <source>
        <strain evidence="9">ChiGjej1B1-24693</strain>
    </source>
</reference>
<dbReference type="Proteomes" id="UP000886842">
    <property type="component" value="Unassembled WGS sequence"/>
</dbReference>
<keyword evidence="4 7" id="KW-0812">Transmembrane</keyword>
<dbReference type="GO" id="GO:0055085">
    <property type="term" value="P:transmembrane transport"/>
    <property type="evidence" value="ECO:0007669"/>
    <property type="project" value="InterPro"/>
</dbReference>
<feature type="transmembrane region" description="Helical" evidence="7">
    <location>
        <begin position="108"/>
        <end position="132"/>
    </location>
</feature>
<sequence length="307" mass="33321">MTTKGRWPLIITFLAPGLLLYGVFVLSSFVQGVQISLTDWTGLTPDFNYVGLANYTDLLRDGEWWRALRHNVILLIFVPVVTLSLALFLASMLARGGPGALRGAKGAGFYRVVFFFPQVVPVVIIGIMFLYIYASQGGLLQGILGLVGVDLLDVIPNGPLGNPRTILFAIALAGVWSSVGFYLVLFLAGMGQVPAELYEAAALDGATGVRSFFSVTLPLIWSHVQTALVYLGIGTLDSFALVAVMAHNGVDADFGSDTMSTLLYRTAFTLNSQFGYASAMGTMMMIFSIVLAMITFRLTRRDRIEYT</sequence>
<evidence type="ECO:0000256" key="4">
    <source>
        <dbReference type="ARBA" id="ARBA00022692"/>
    </source>
</evidence>
<feature type="transmembrane region" description="Helical" evidence="7">
    <location>
        <begin position="167"/>
        <end position="188"/>
    </location>
</feature>
<dbReference type="CDD" id="cd06261">
    <property type="entry name" value="TM_PBP2"/>
    <property type="match status" value="1"/>
</dbReference>
<dbReference type="PROSITE" id="PS50928">
    <property type="entry name" value="ABC_TM1"/>
    <property type="match status" value="1"/>
</dbReference>
<organism evidence="9 10">
    <name type="scientific">Candidatus Avipropionibacterium avicola</name>
    <dbReference type="NCBI Taxonomy" id="2840701"/>
    <lineage>
        <taxon>Bacteria</taxon>
        <taxon>Bacillati</taxon>
        <taxon>Actinomycetota</taxon>
        <taxon>Actinomycetes</taxon>
        <taxon>Propionibacteriales</taxon>
        <taxon>Propionibacteriaceae</taxon>
        <taxon>Propionibacteriaceae incertae sedis</taxon>
        <taxon>Candidatus Avipropionibacterium</taxon>
    </lineage>
</organism>
<gene>
    <name evidence="9" type="ORF">IAA98_12910</name>
</gene>
<feature type="transmembrane region" description="Helical" evidence="7">
    <location>
        <begin position="72"/>
        <end position="96"/>
    </location>
</feature>
<evidence type="ECO:0000256" key="5">
    <source>
        <dbReference type="ARBA" id="ARBA00022989"/>
    </source>
</evidence>
<comment type="caution">
    <text evidence="9">The sequence shown here is derived from an EMBL/GenBank/DDBJ whole genome shotgun (WGS) entry which is preliminary data.</text>
</comment>
<evidence type="ECO:0000256" key="1">
    <source>
        <dbReference type="ARBA" id="ARBA00004651"/>
    </source>
</evidence>
<dbReference type="Gene3D" id="1.10.3720.10">
    <property type="entry name" value="MetI-like"/>
    <property type="match status" value="1"/>
</dbReference>
<evidence type="ECO:0000256" key="3">
    <source>
        <dbReference type="ARBA" id="ARBA00022475"/>
    </source>
</evidence>
<reference evidence="9" key="2">
    <citation type="journal article" date="2021" name="PeerJ">
        <title>Extensive microbial diversity within the chicken gut microbiome revealed by metagenomics and culture.</title>
        <authorList>
            <person name="Gilroy R."/>
            <person name="Ravi A."/>
            <person name="Getino M."/>
            <person name="Pursley I."/>
            <person name="Horton D.L."/>
            <person name="Alikhan N.F."/>
            <person name="Baker D."/>
            <person name="Gharbi K."/>
            <person name="Hall N."/>
            <person name="Watson M."/>
            <person name="Adriaenssens E.M."/>
            <person name="Foster-Nyarko E."/>
            <person name="Jarju S."/>
            <person name="Secka A."/>
            <person name="Antonio M."/>
            <person name="Oren A."/>
            <person name="Chaudhuri R.R."/>
            <person name="La Ragione R."/>
            <person name="Hildebrand F."/>
            <person name="Pallen M.J."/>
        </authorList>
    </citation>
    <scope>NUCLEOTIDE SEQUENCE</scope>
    <source>
        <strain evidence="9">ChiGjej1B1-24693</strain>
    </source>
</reference>
<evidence type="ECO:0000259" key="8">
    <source>
        <dbReference type="PROSITE" id="PS50928"/>
    </source>
</evidence>
<evidence type="ECO:0000256" key="7">
    <source>
        <dbReference type="RuleBase" id="RU363032"/>
    </source>
</evidence>
<protein>
    <submittedName>
        <fullName evidence="9">Sugar ABC transporter permease</fullName>
    </submittedName>
</protein>
<keyword evidence="5 7" id="KW-1133">Transmembrane helix</keyword>
<comment type="similarity">
    <text evidence="7">Belongs to the binding-protein-dependent transport system permease family.</text>
</comment>
<dbReference type="AlphaFoldDB" id="A0A9D1GZ55"/>
<dbReference type="EMBL" id="DVLP01000378">
    <property type="protein sequence ID" value="HIT76478.1"/>
    <property type="molecule type" value="Genomic_DNA"/>
</dbReference>
<dbReference type="SUPFAM" id="SSF161098">
    <property type="entry name" value="MetI-like"/>
    <property type="match status" value="1"/>
</dbReference>
<feature type="transmembrane region" description="Helical" evidence="7">
    <location>
        <begin position="274"/>
        <end position="296"/>
    </location>
</feature>
<feature type="domain" description="ABC transmembrane type-1" evidence="8">
    <location>
        <begin position="68"/>
        <end position="295"/>
    </location>
</feature>
<dbReference type="InterPro" id="IPR035906">
    <property type="entry name" value="MetI-like_sf"/>
</dbReference>
<dbReference type="GO" id="GO:0005886">
    <property type="term" value="C:plasma membrane"/>
    <property type="evidence" value="ECO:0007669"/>
    <property type="project" value="UniProtKB-SubCell"/>
</dbReference>
<evidence type="ECO:0000256" key="6">
    <source>
        <dbReference type="ARBA" id="ARBA00023136"/>
    </source>
</evidence>
<keyword evidence="6 7" id="KW-0472">Membrane</keyword>
<name>A0A9D1GZ55_9ACTN</name>
<evidence type="ECO:0000313" key="9">
    <source>
        <dbReference type="EMBL" id="HIT76478.1"/>
    </source>
</evidence>
<evidence type="ECO:0000256" key="2">
    <source>
        <dbReference type="ARBA" id="ARBA00022448"/>
    </source>
</evidence>
<accession>A0A9D1GZ55</accession>